<keyword evidence="4" id="KW-1185">Reference proteome</keyword>
<feature type="transmembrane region" description="Helical" evidence="2">
    <location>
        <begin position="187"/>
        <end position="208"/>
    </location>
</feature>
<proteinExistence type="predicted"/>
<feature type="compositionally biased region" description="Acidic residues" evidence="1">
    <location>
        <begin position="370"/>
        <end position="380"/>
    </location>
</feature>
<name>A0A433AZA2_9FUNG</name>
<dbReference type="EMBL" id="RBNI01016500">
    <property type="protein sequence ID" value="RUP07972.1"/>
    <property type="molecule type" value="Genomic_DNA"/>
</dbReference>
<evidence type="ECO:0000256" key="2">
    <source>
        <dbReference type="SAM" id="Phobius"/>
    </source>
</evidence>
<keyword evidence="2" id="KW-0812">Transmembrane</keyword>
<sequence length="380" mass="42244">MSNSSYIDIAITSAVLNSLAVAVIIYKTVRTPTSLRAWCLFNGISLCLFSVVTVVHTFTQDSVPPVVNEIIYRNTFMLVTVMYTITLTLVLMRLRSRFVPHEKKHNGYYWAIIVVTTIFTILAVVYSIFETFVVPTIDLGEHIVNIFDTLQHAAVLILGLISVILAYCYVFFPLLKMKKERIINKDAFAVSIWYLSLVALMIVGWLPLHIVTWTSDAKGLNVNGLEGLDCLIRMYLVVGLSLPPPNLAIQMIQRCFTSQMASHLDLSSIIQTAPINSSPVLPLVSPTKPTDTTQASPEPETQIQITVELPRAPSPAVFRPQHARSFSGTIFSRADSPTTRHKPSESNKSLSHIDDDYSSLTLCMAHGTEPSDDESQQSLE</sequence>
<keyword evidence="2" id="KW-0472">Membrane</keyword>
<dbReference type="Proteomes" id="UP000268093">
    <property type="component" value="Unassembled WGS sequence"/>
</dbReference>
<comment type="caution">
    <text evidence="3">The sequence shown here is derived from an EMBL/GenBank/DDBJ whole genome shotgun (WGS) entry which is preliminary data.</text>
</comment>
<gene>
    <name evidence="3" type="ORF">BC936DRAFT_140153</name>
</gene>
<feature type="transmembrane region" description="Helical" evidence="2">
    <location>
        <begin position="6"/>
        <end position="26"/>
    </location>
</feature>
<evidence type="ECO:0000313" key="4">
    <source>
        <dbReference type="Proteomes" id="UP000268093"/>
    </source>
</evidence>
<accession>A0A433AZA2</accession>
<reference evidence="3 4" key="1">
    <citation type="journal article" date="2018" name="New Phytol.">
        <title>Phylogenomics of Endogonaceae and evolution of mycorrhizas within Mucoromycota.</title>
        <authorList>
            <person name="Chang Y."/>
            <person name="Desiro A."/>
            <person name="Na H."/>
            <person name="Sandor L."/>
            <person name="Lipzen A."/>
            <person name="Clum A."/>
            <person name="Barry K."/>
            <person name="Grigoriev I.V."/>
            <person name="Martin F.M."/>
            <person name="Stajich J.E."/>
            <person name="Smith M.E."/>
            <person name="Bonito G."/>
            <person name="Spatafora J.W."/>
        </authorList>
    </citation>
    <scope>NUCLEOTIDE SEQUENCE [LARGE SCALE GENOMIC DNA]</scope>
    <source>
        <strain evidence="3 4">GMNB39</strain>
    </source>
</reference>
<feature type="transmembrane region" description="Helical" evidence="2">
    <location>
        <begin position="38"/>
        <end position="58"/>
    </location>
</feature>
<feature type="region of interest" description="Disordered" evidence="1">
    <location>
        <begin position="328"/>
        <end position="353"/>
    </location>
</feature>
<keyword evidence="2" id="KW-1133">Transmembrane helix</keyword>
<protein>
    <recommendedName>
        <fullName evidence="5">G-protein coupled receptors family 3 profile domain-containing protein</fullName>
    </recommendedName>
</protein>
<feature type="region of interest" description="Disordered" evidence="1">
    <location>
        <begin position="361"/>
        <end position="380"/>
    </location>
</feature>
<feature type="transmembrane region" description="Helical" evidence="2">
    <location>
        <begin position="70"/>
        <end position="94"/>
    </location>
</feature>
<feature type="transmembrane region" description="Helical" evidence="2">
    <location>
        <begin position="106"/>
        <end position="129"/>
    </location>
</feature>
<organism evidence="3 4">
    <name type="scientific">Jimgerdemannia flammicorona</name>
    <dbReference type="NCBI Taxonomy" id="994334"/>
    <lineage>
        <taxon>Eukaryota</taxon>
        <taxon>Fungi</taxon>
        <taxon>Fungi incertae sedis</taxon>
        <taxon>Mucoromycota</taxon>
        <taxon>Mucoromycotina</taxon>
        <taxon>Endogonomycetes</taxon>
        <taxon>Endogonales</taxon>
        <taxon>Endogonaceae</taxon>
        <taxon>Jimgerdemannia</taxon>
    </lineage>
</organism>
<feature type="compositionally biased region" description="Polar residues" evidence="1">
    <location>
        <begin position="287"/>
        <end position="301"/>
    </location>
</feature>
<feature type="transmembrane region" description="Helical" evidence="2">
    <location>
        <begin position="149"/>
        <end position="175"/>
    </location>
</feature>
<evidence type="ECO:0000256" key="1">
    <source>
        <dbReference type="SAM" id="MobiDB-lite"/>
    </source>
</evidence>
<evidence type="ECO:0008006" key="5">
    <source>
        <dbReference type="Google" id="ProtNLM"/>
    </source>
</evidence>
<dbReference type="AlphaFoldDB" id="A0A433AZA2"/>
<feature type="region of interest" description="Disordered" evidence="1">
    <location>
        <begin position="281"/>
        <end position="301"/>
    </location>
</feature>
<evidence type="ECO:0000313" key="3">
    <source>
        <dbReference type="EMBL" id="RUP07972.1"/>
    </source>
</evidence>